<dbReference type="InterPro" id="IPR000922">
    <property type="entry name" value="Lectin_gal-bd_dom"/>
</dbReference>
<evidence type="ECO:0000313" key="5">
    <source>
        <dbReference type="Proteomes" id="UP000515163"/>
    </source>
</evidence>
<dbReference type="GO" id="GO:0030246">
    <property type="term" value="F:carbohydrate binding"/>
    <property type="evidence" value="ECO:0007669"/>
    <property type="project" value="InterPro"/>
</dbReference>
<keyword evidence="2" id="KW-0812">Transmembrane</keyword>
<feature type="region of interest" description="Disordered" evidence="1">
    <location>
        <begin position="499"/>
        <end position="730"/>
    </location>
</feature>
<dbReference type="RefSeq" id="XP_031559600.1">
    <property type="nucleotide sequence ID" value="XM_031703740.1"/>
</dbReference>
<dbReference type="OrthoDB" id="5970528at2759"/>
<feature type="compositionally biased region" description="Low complexity" evidence="1">
    <location>
        <begin position="401"/>
        <end position="412"/>
    </location>
</feature>
<dbReference type="AlphaFoldDB" id="A0A6P8I481"/>
<proteinExistence type="predicted"/>
<organism evidence="5 6">
    <name type="scientific">Actinia tenebrosa</name>
    <name type="common">Australian red waratah sea anemone</name>
    <dbReference type="NCBI Taxonomy" id="6105"/>
    <lineage>
        <taxon>Eukaryota</taxon>
        <taxon>Metazoa</taxon>
        <taxon>Cnidaria</taxon>
        <taxon>Anthozoa</taxon>
        <taxon>Hexacorallia</taxon>
        <taxon>Actiniaria</taxon>
        <taxon>Actiniidae</taxon>
        <taxon>Actinia</taxon>
    </lineage>
</organism>
<evidence type="ECO:0000259" key="4">
    <source>
        <dbReference type="PROSITE" id="PS50228"/>
    </source>
</evidence>
<feature type="domain" description="SUEL-type lectin" evidence="4">
    <location>
        <begin position="50"/>
        <end position="146"/>
    </location>
</feature>
<keyword evidence="2" id="KW-0472">Membrane</keyword>
<dbReference type="InterPro" id="IPR043159">
    <property type="entry name" value="Lectin_gal-bd_sf"/>
</dbReference>
<name>A0A6P8I481_ACTTE</name>
<protein>
    <submittedName>
        <fullName evidence="6">Uncharacterized protein LOC116295804 isoform X1</fullName>
    </submittedName>
</protein>
<feature type="transmembrane region" description="Helical" evidence="2">
    <location>
        <begin position="270"/>
        <end position="294"/>
    </location>
</feature>
<feature type="compositionally biased region" description="Polar residues" evidence="1">
    <location>
        <begin position="765"/>
        <end position="784"/>
    </location>
</feature>
<evidence type="ECO:0000256" key="3">
    <source>
        <dbReference type="SAM" id="SignalP"/>
    </source>
</evidence>
<dbReference type="PROSITE" id="PS50228">
    <property type="entry name" value="SUEL_LECTIN"/>
    <property type="match status" value="1"/>
</dbReference>
<accession>A0A6P8I481</accession>
<dbReference type="CDD" id="cd22829">
    <property type="entry name" value="Gal_Rha_Lectin_EVA1_EVA1C_rpt2"/>
    <property type="match status" value="1"/>
</dbReference>
<dbReference type="KEGG" id="aten:116295804"/>
<evidence type="ECO:0000256" key="2">
    <source>
        <dbReference type="SAM" id="Phobius"/>
    </source>
</evidence>
<dbReference type="GeneID" id="116295804"/>
<evidence type="ECO:0000313" key="6">
    <source>
        <dbReference type="RefSeq" id="XP_031559600.1"/>
    </source>
</evidence>
<feature type="region of interest" description="Disordered" evidence="1">
    <location>
        <begin position="754"/>
        <end position="784"/>
    </location>
</feature>
<keyword evidence="3" id="KW-0732">Signal</keyword>
<feature type="compositionally biased region" description="Gly residues" evidence="1">
    <location>
        <begin position="500"/>
        <end position="514"/>
    </location>
</feature>
<dbReference type="Gene3D" id="2.60.120.740">
    <property type="match status" value="1"/>
</dbReference>
<keyword evidence="5" id="KW-1185">Reference proteome</keyword>
<feature type="region of interest" description="Disordered" evidence="1">
    <location>
        <begin position="315"/>
        <end position="337"/>
    </location>
</feature>
<keyword evidence="2" id="KW-1133">Transmembrane helix</keyword>
<feature type="compositionally biased region" description="Polar residues" evidence="1">
    <location>
        <begin position="439"/>
        <end position="461"/>
    </location>
</feature>
<dbReference type="InParanoid" id="A0A6P8I481"/>
<reference evidence="6" key="1">
    <citation type="submission" date="2025-08" db="UniProtKB">
        <authorList>
            <consortium name="RefSeq"/>
        </authorList>
    </citation>
    <scope>IDENTIFICATION</scope>
    <source>
        <tissue evidence="6">Tentacle</tissue>
    </source>
</reference>
<sequence>MSLIVGVLATKLVVVSFLLLATNVVSQDTSQDQDKDVFIPKVGGLTNAIVCQGTKYDLRCANSSMLLVINSATYGREELGKIICPYDSKFEKEDKDDKTKCKEDVKPKVKELCHKRKACQLSATKEVFGSPCKGIYKYLLVIYACGLPVYVPKNVTTVNVTKPPNVTQSNTTVPPTTSTYNRTMRLNSSCTTSYAITPEPVTSVVPLLPSTSTVAKTVNDDKQRSSTSTVSYLNYSTTIMGLQSSAPFRLSTAGTLLIWFLHFRDNSSSYIAVFVITSVCAAIIIGGVFARCWYLRRRTKSQNFAVLHKPKRFFDPPPQFKQSNGHVSRRPSHDINMNDDLLADRSLTKRSDLVFTKADIESTPRHKHQNQGLASKDEADALKGDNSTFYVNPIYDKNRQGSTASGGSTPSSHPRTQAGPHRLSNASDSKTGVLGSPARTLNKQQLRCNSMGNIPRSSHSSMQRRHPSAGNVASNKDVYQYPQQQSLLYNAPQIKAGNYQGQGQGNYQGQGGYQGQPRGPINQSPARQGVGPHPSKNPMNQKVNAPQQGSPTKTPQRNRPSGPGGSTSYPAPGHQGRRGNRPNSPYEYGSTEKDSLMDGQRYPGSNDPNTIRHHGNAPGEIGITVNPAANSQVGPMQYRSNGPMPSREGQQPFDPAGNHIKQLDDVSGYGKIRSKQPADTLSPLDVTHADSRFLGAPNSDSHSSRVVEGSRPQIQYPAPPDPGSDSSEDDLYSIVAKGNYDSVINDPLNVQQVFRPERKKHRNPPGNTSRTSSRNYVSGRDTSV</sequence>
<feature type="region of interest" description="Disordered" evidence="1">
    <location>
        <begin position="358"/>
        <end position="475"/>
    </location>
</feature>
<feature type="compositionally biased region" description="Polar residues" evidence="1">
    <location>
        <begin position="537"/>
        <end position="559"/>
    </location>
</feature>
<feature type="compositionally biased region" description="Polar residues" evidence="1">
    <location>
        <begin position="627"/>
        <end position="640"/>
    </location>
</feature>
<evidence type="ECO:0000256" key="1">
    <source>
        <dbReference type="SAM" id="MobiDB-lite"/>
    </source>
</evidence>
<gene>
    <name evidence="6" type="primary">LOC116295804</name>
</gene>
<feature type="chain" id="PRO_5028206891" evidence="3">
    <location>
        <begin position="27"/>
        <end position="784"/>
    </location>
</feature>
<feature type="signal peptide" evidence="3">
    <location>
        <begin position="1"/>
        <end position="26"/>
    </location>
</feature>
<dbReference type="Proteomes" id="UP000515163">
    <property type="component" value="Unplaced"/>
</dbReference>
<dbReference type="Pfam" id="PF02140">
    <property type="entry name" value="SUEL_Lectin"/>
    <property type="match status" value="1"/>
</dbReference>